<dbReference type="EMBL" id="GEDG01036679">
    <property type="protein sequence ID" value="JAP08571.1"/>
    <property type="molecule type" value="Transcribed_RNA"/>
</dbReference>
<keyword evidence="1" id="KW-0472">Membrane</keyword>
<sequence>MRTKAPQMKHEYGFGSMSITFHIAQAAGFSFFCVNSGPLRIKKEKDAPLTSTKDSQQDFSAQLLLRRPRLFFGCISVLMQFSVLVFSP</sequence>
<proteinExistence type="predicted"/>
<evidence type="ECO:0000313" key="2">
    <source>
        <dbReference type="EMBL" id="JAP08571.1"/>
    </source>
</evidence>
<reference evidence="2" key="1">
    <citation type="submission" date="2015-12" db="EMBL/GenBank/DDBJ databases">
        <title>Gene expression during late stages of embryo sac development: a critical building block for successful pollen-pistil interactions.</title>
        <authorList>
            <person name="Liu Y."/>
            <person name="Joly V."/>
            <person name="Sabar M."/>
            <person name="Matton D.P."/>
        </authorList>
    </citation>
    <scope>NUCLEOTIDE SEQUENCE</scope>
</reference>
<accession>A0A0V0GMQ2</accession>
<organism evidence="2">
    <name type="scientific">Solanum chacoense</name>
    <name type="common">Chaco potato</name>
    <dbReference type="NCBI Taxonomy" id="4108"/>
    <lineage>
        <taxon>Eukaryota</taxon>
        <taxon>Viridiplantae</taxon>
        <taxon>Streptophyta</taxon>
        <taxon>Embryophyta</taxon>
        <taxon>Tracheophyta</taxon>
        <taxon>Spermatophyta</taxon>
        <taxon>Magnoliopsida</taxon>
        <taxon>eudicotyledons</taxon>
        <taxon>Gunneridae</taxon>
        <taxon>Pentapetalae</taxon>
        <taxon>asterids</taxon>
        <taxon>lamiids</taxon>
        <taxon>Solanales</taxon>
        <taxon>Solanaceae</taxon>
        <taxon>Solanoideae</taxon>
        <taxon>Solaneae</taxon>
        <taxon>Solanum</taxon>
    </lineage>
</organism>
<feature type="transmembrane region" description="Helical" evidence="1">
    <location>
        <begin position="70"/>
        <end position="87"/>
    </location>
</feature>
<protein>
    <submittedName>
        <fullName evidence="2">Putative ovule protein</fullName>
    </submittedName>
</protein>
<keyword evidence="1" id="KW-0812">Transmembrane</keyword>
<keyword evidence="1" id="KW-1133">Transmembrane helix</keyword>
<dbReference type="AlphaFoldDB" id="A0A0V0GMQ2"/>
<evidence type="ECO:0000256" key="1">
    <source>
        <dbReference type="SAM" id="Phobius"/>
    </source>
</evidence>
<name>A0A0V0GMQ2_SOLCH</name>